<evidence type="ECO:0000256" key="1">
    <source>
        <dbReference type="ARBA" id="ARBA00022898"/>
    </source>
</evidence>
<dbReference type="PANTHER" id="PTHR43795">
    <property type="entry name" value="BIFUNCTIONAL ASPARTATE AMINOTRANSFERASE AND GLUTAMATE/ASPARTATE-PREPHENATE AMINOTRANSFERASE-RELATED"/>
    <property type="match status" value="1"/>
</dbReference>
<dbReference type="InterPro" id="IPR004839">
    <property type="entry name" value="Aminotransferase_I/II_large"/>
</dbReference>
<proteinExistence type="predicted"/>
<reference evidence="4" key="1">
    <citation type="journal article" date="2017" name="Genome Biol.">
        <title>Comparative genomics reveals high biological diversity and specific adaptations in the industrially and medically important fungal genus Aspergillus.</title>
        <authorList>
            <person name="de Vries R.P."/>
            <person name="Riley R."/>
            <person name="Wiebenga A."/>
            <person name="Aguilar-Osorio G."/>
            <person name="Amillis S."/>
            <person name="Uchima C.A."/>
            <person name="Anderluh G."/>
            <person name="Asadollahi M."/>
            <person name="Askin M."/>
            <person name="Barry K."/>
            <person name="Battaglia E."/>
            <person name="Bayram O."/>
            <person name="Benocci T."/>
            <person name="Braus-Stromeyer S.A."/>
            <person name="Caldana C."/>
            <person name="Canovas D."/>
            <person name="Cerqueira G.C."/>
            <person name="Chen F."/>
            <person name="Chen W."/>
            <person name="Choi C."/>
            <person name="Clum A."/>
            <person name="Dos Santos R.A."/>
            <person name="Damasio A.R."/>
            <person name="Diallinas G."/>
            <person name="Emri T."/>
            <person name="Fekete E."/>
            <person name="Flipphi M."/>
            <person name="Freyberg S."/>
            <person name="Gallo A."/>
            <person name="Gournas C."/>
            <person name="Habgood R."/>
            <person name="Hainaut M."/>
            <person name="Harispe M.L."/>
            <person name="Henrissat B."/>
            <person name="Hilden K.S."/>
            <person name="Hope R."/>
            <person name="Hossain A."/>
            <person name="Karabika E."/>
            <person name="Karaffa L."/>
            <person name="Karanyi Z."/>
            <person name="Krasevec N."/>
            <person name="Kuo A."/>
            <person name="Kusch H."/>
            <person name="LaButti K."/>
            <person name="Lagendijk E.L."/>
            <person name="Lapidus A."/>
            <person name="Levasseur A."/>
            <person name="Lindquist E."/>
            <person name="Lipzen A."/>
            <person name="Logrieco A.F."/>
            <person name="MacCabe A."/>
            <person name="Maekelae M.R."/>
            <person name="Malavazi I."/>
            <person name="Melin P."/>
            <person name="Meyer V."/>
            <person name="Mielnichuk N."/>
            <person name="Miskei M."/>
            <person name="Molnar A.P."/>
            <person name="Mule G."/>
            <person name="Ngan C.Y."/>
            <person name="Orejas M."/>
            <person name="Orosz E."/>
            <person name="Ouedraogo J.P."/>
            <person name="Overkamp K.M."/>
            <person name="Park H.-S."/>
            <person name="Perrone G."/>
            <person name="Piumi F."/>
            <person name="Punt P.J."/>
            <person name="Ram A.F."/>
            <person name="Ramon A."/>
            <person name="Rauscher S."/>
            <person name="Record E."/>
            <person name="Riano-Pachon D.M."/>
            <person name="Robert V."/>
            <person name="Roehrig J."/>
            <person name="Ruller R."/>
            <person name="Salamov A."/>
            <person name="Salih N.S."/>
            <person name="Samson R.A."/>
            <person name="Sandor E."/>
            <person name="Sanguinetti M."/>
            <person name="Schuetze T."/>
            <person name="Sepcic K."/>
            <person name="Shelest E."/>
            <person name="Sherlock G."/>
            <person name="Sophianopoulou V."/>
            <person name="Squina F.M."/>
            <person name="Sun H."/>
            <person name="Susca A."/>
            <person name="Todd R.B."/>
            <person name="Tsang A."/>
            <person name="Unkles S.E."/>
            <person name="van de Wiele N."/>
            <person name="van Rossen-Uffink D."/>
            <person name="Oliveira J.V."/>
            <person name="Vesth T.C."/>
            <person name="Visser J."/>
            <person name="Yu J.-H."/>
            <person name="Zhou M."/>
            <person name="Andersen M.R."/>
            <person name="Archer D.B."/>
            <person name="Baker S.E."/>
            <person name="Benoit I."/>
            <person name="Brakhage A.A."/>
            <person name="Braus G.H."/>
            <person name="Fischer R."/>
            <person name="Frisvad J.C."/>
            <person name="Goldman G.H."/>
            <person name="Houbraken J."/>
            <person name="Oakley B."/>
            <person name="Pocsi I."/>
            <person name="Scazzocchio C."/>
            <person name="Seiboth B."/>
            <person name="vanKuyk P.A."/>
            <person name="Wortman J."/>
            <person name="Dyer P.S."/>
            <person name="Grigoriev I.V."/>
        </authorList>
    </citation>
    <scope>NUCLEOTIDE SEQUENCE [LARGE SCALE GENOMIC DNA]</scope>
    <source>
        <strain evidence="4">CBS 583.65</strain>
    </source>
</reference>
<dbReference type="Gene3D" id="3.40.640.10">
    <property type="entry name" value="Type I PLP-dependent aspartate aminotransferase-like (Major domain)"/>
    <property type="match status" value="1"/>
</dbReference>
<evidence type="ECO:0000313" key="4">
    <source>
        <dbReference type="Proteomes" id="UP000184073"/>
    </source>
</evidence>
<accession>A0A1L9PD72</accession>
<dbReference type="InterPro" id="IPR050478">
    <property type="entry name" value="Ethylene_sulfur-biosynth"/>
</dbReference>
<dbReference type="InterPro" id="IPR015421">
    <property type="entry name" value="PyrdxlP-dep_Trfase_major"/>
</dbReference>
<dbReference type="PANTHER" id="PTHR43795:SF39">
    <property type="entry name" value="AMINOTRANSFERASE CLASS I_CLASSII DOMAIN-CONTAINING PROTEIN"/>
    <property type="match status" value="1"/>
</dbReference>
<sequence length="474" mass="53179">MATVKMNSPSQEKQVETARDQHLLSERAACNSVHRDIWGPREKSMGNPWSPTNPTGTVNLRLAENSLMHEEIGQFIKNEINVLPLQHLTYSTGPRGSLRLRRAASTFLAREFHPRHSITADDIFVTPGLASAIDAVAWSICNDGDGILVPQPFYNGFQFDLLNRSNTRVVPVSYTGVEGYSGLDDLFDPDVNRMALDRALYKAREDGIRIRAVLVSNPHNPLGRCYPPATMREFAKFCGLNKLHLISDEIYAKSVFVNPTIPTATPFSSILALDTTDLIDPTLVHVLYGASKDFCANGLRLGFVYTQNKGIIGAMSSISMFSWSPHLLQDVWAGMLENAEWMDDFMQRKNEPVLENYNITSSFLRDCGIKYYEMNAGLFFWIDLRHILKPGYAGDGSLSVASSDSSKYKEREARVVEICMKHGVLIAPGHVYVPEEFGWFRITFTVGKEALREGLQRVKESLAEIETELSWTTE</sequence>
<dbReference type="InterPro" id="IPR015422">
    <property type="entry name" value="PyrdxlP-dep_Trfase_small"/>
</dbReference>
<dbReference type="GO" id="GO:0006520">
    <property type="term" value="P:amino acid metabolic process"/>
    <property type="evidence" value="ECO:0007669"/>
    <property type="project" value="TreeGrafter"/>
</dbReference>
<dbReference type="GO" id="GO:0030170">
    <property type="term" value="F:pyridoxal phosphate binding"/>
    <property type="evidence" value="ECO:0007669"/>
    <property type="project" value="InterPro"/>
</dbReference>
<dbReference type="VEuPathDB" id="FungiDB:ASPVEDRAFT_515943"/>
<evidence type="ECO:0000259" key="2">
    <source>
        <dbReference type="Pfam" id="PF00155"/>
    </source>
</evidence>
<dbReference type="STRING" id="1036611.A0A1L9PD72"/>
<dbReference type="GeneID" id="63730010"/>
<dbReference type="AlphaFoldDB" id="A0A1L9PD72"/>
<organism evidence="3 4">
    <name type="scientific">Aspergillus versicolor CBS 583.65</name>
    <dbReference type="NCBI Taxonomy" id="1036611"/>
    <lineage>
        <taxon>Eukaryota</taxon>
        <taxon>Fungi</taxon>
        <taxon>Dikarya</taxon>
        <taxon>Ascomycota</taxon>
        <taxon>Pezizomycotina</taxon>
        <taxon>Eurotiomycetes</taxon>
        <taxon>Eurotiomycetidae</taxon>
        <taxon>Eurotiales</taxon>
        <taxon>Aspergillaceae</taxon>
        <taxon>Aspergillus</taxon>
        <taxon>Aspergillus subgen. Nidulantes</taxon>
    </lineage>
</organism>
<dbReference type="OrthoDB" id="7042322at2759"/>
<keyword evidence="1" id="KW-0663">Pyridoxal phosphate</keyword>
<dbReference type="Pfam" id="PF00155">
    <property type="entry name" value="Aminotran_1_2"/>
    <property type="match status" value="1"/>
</dbReference>
<protein>
    <recommendedName>
        <fullName evidence="2">Aminotransferase class I/classII large domain-containing protein</fullName>
    </recommendedName>
</protein>
<dbReference type="PRINTS" id="PR00753">
    <property type="entry name" value="ACCSYNTHASE"/>
</dbReference>
<dbReference type="InterPro" id="IPR015424">
    <property type="entry name" value="PyrdxlP-dep_Trfase"/>
</dbReference>
<dbReference type="EMBL" id="KV878126">
    <property type="protein sequence ID" value="OJI99480.1"/>
    <property type="molecule type" value="Genomic_DNA"/>
</dbReference>
<dbReference type="RefSeq" id="XP_040665243.1">
    <property type="nucleotide sequence ID" value="XM_040814499.1"/>
</dbReference>
<feature type="domain" description="Aminotransferase class I/classII large" evidence="2">
    <location>
        <begin position="61"/>
        <end position="457"/>
    </location>
</feature>
<gene>
    <name evidence="3" type="ORF">ASPVEDRAFT_515943</name>
</gene>
<dbReference type="CDD" id="cd00609">
    <property type="entry name" value="AAT_like"/>
    <property type="match status" value="1"/>
</dbReference>
<dbReference type="Gene3D" id="3.90.1150.10">
    <property type="entry name" value="Aspartate Aminotransferase, domain 1"/>
    <property type="match status" value="1"/>
</dbReference>
<dbReference type="Proteomes" id="UP000184073">
    <property type="component" value="Unassembled WGS sequence"/>
</dbReference>
<dbReference type="SUPFAM" id="SSF53383">
    <property type="entry name" value="PLP-dependent transferases"/>
    <property type="match status" value="1"/>
</dbReference>
<name>A0A1L9PD72_ASPVE</name>
<dbReference type="GO" id="GO:0008483">
    <property type="term" value="F:transaminase activity"/>
    <property type="evidence" value="ECO:0007669"/>
    <property type="project" value="TreeGrafter"/>
</dbReference>
<keyword evidence="4" id="KW-1185">Reference proteome</keyword>
<evidence type="ECO:0000313" key="3">
    <source>
        <dbReference type="EMBL" id="OJI99480.1"/>
    </source>
</evidence>